<name>A0A6J4HXH9_9SPHI</name>
<proteinExistence type="inferred from homology"/>
<dbReference type="InterPro" id="IPR044878">
    <property type="entry name" value="UbiA_sf"/>
</dbReference>
<gene>
    <name evidence="8" type="primary">menA</name>
    <name evidence="10" type="ORF">AVDCRST_MAG56-1241</name>
</gene>
<dbReference type="GO" id="GO:0005886">
    <property type="term" value="C:plasma membrane"/>
    <property type="evidence" value="ECO:0007669"/>
    <property type="project" value="UniProtKB-SubCell"/>
</dbReference>
<evidence type="ECO:0000256" key="8">
    <source>
        <dbReference type="HAMAP-Rule" id="MF_01937"/>
    </source>
</evidence>
<dbReference type="EC" id="2.5.1.74" evidence="8 9"/>
<comment type="pathway">
    <text evidence="8">Quinol/quinone metabolism; menaquinone biosynthesis; menaquinol from 1,4-dihydroxy-2-naphthoate: step 1/2.</text>
</comment>
<dbReference type="GO" id="GO:0009234">
    <property type="term" value="P:menaquinone biosynthetic process"/>
    <property type="evidence" value="ECO:0007669"/>
    <property type="project" value="UniProtKB-UniRule"/>
</dbReference>
<comment type="function">
    <text evidence="8">Conversion of 1,4-dihydroxy-2-naphthoate (DHNA) to demethylmenaquinone (DMK).</text>
</comment>
<dbReference type="HAMAP" id="MF_01937">
    <property type="entry name" value="MenA_1"/>
    <property type="match status" value="1"/>
</dbReference>
<dbReference type="Pfam" id="PF01040">
    <property type="entry name" value="UbiA"/>
    <property type="match status" value="1"/>
</dbReference>
<evidence type="ECO:0000256" key="2">
    <source>
        <dbReference type="ARBA" id="ARBA00022428"/>
    </source>
</evidence>
<keyword evidence="5 8" id="KW-0812">Transmembrane</keyword>
<feature type="transmembrane region" description="Helical" evidence="8">
    <location>
        <begin position="224"/>
        <end position="242"/>
    </location>
</feature>
<evidence type="ECO:0000256" key="3">
    <source>
        <dbReference type="ARBA" id="ARBA00022475"/>
    </source>
</evidence>
<dbReference type="EMBL" id="CADCTQ010000117">
    <property type="protein sequence ID" value="CAA9236839.1"/>
    <property type="molecule type" value="Genomic_DNA"/>
</dbReference>
<evidence type="ECO:0000256" key="9">
    <source>
        <dbReference type="NCBIfam" id="TIGR00751"/>
    </source>
</evidence>
<dbReference type="PANTHER" id="PTHR13929:SF0">
    <property type="entry name" value="UBIA PRENYLTRANSFERASE DOMAIN-CONTAINING PROTEIN 1"/>
    <property type="match status" value="1"/>
</dbReference>
<dbReference type="CDD" id="cd13962">
    <property type="entry name" value="PT_UbiA_UBIAD1"/>
    <property type="match status" value="1"/>
</dbReference>
<evidence type="ECO:0000256" key="4">
    <source>
        <dbReference type="ARBA" id="ARBA00022679"/>
    </source>
</evidence>
<dbReference type="UniPathway" id="UPA00079">
    <property type="reaction ID" value="UER00168"/>
</dbReference>
<dbReference type="NCBIfam" id="NF004750">
    <property type="entry name" value="PRK06080.1-2"/>
    <property type="match status" value="1"/>
</dbReference>
<protein>
    <recommendedName>
        <fullName evidence="8 9">1,4-dihydroxy-2-naphthoate octaprenyltransferase</fullName>
        <shortName evidence="8">DHNA-octaprenyltransferase</shortName>
        <ecNumber evidence="8 9">2.5.1.74</ecNumber>
    </recommendedName>
</protein>
<evidence type="ECO:0000256" key="7">
    <source>
        <dbReference type="ARBA" id="ARBA00023136"/>
    </source>
</evidence>
<comment type="subcellular location">
    <subcellularLocation>
        <location evidence="8">Cell membrane</location>
        <topology evidence="8">Multi-pass membrane protein</topology>
    </subcellularLocation>
    <subcellularLocation>
        <location evidence="1">Membrane</location>
        <topology evidence="1">Multi-pass membrane protein</topology>
    </subcellularLocation>
</comment>
<dbReference type="NCBIfam" id="TIGR00751">
    <property type="entry name" value="menA"/>
    <property type="match status" value="1"/>
</dbReference>
<dbReference type="Gene3D" id="1.20.120.1780">
    <property type="entry name" value="UbiA prenyltransferase"/>
    <property type="match status" value="1"/>
</dbReference>
<dbReference type="PANTHER" id="PTHR13929">
    <property type="entry name" value="1,4-DIHYDROXY-2-NAPHTHOATE OCTAPRENYLTRANSFERASE"/>
    <property type="match status" value="1"/>
</dbReference>
<dbReference type="AlphaFoldDB" id="A0A6J4HXH9"/>
<evidence type="ECO:0000256" key="1">
    <source>
        <dbReference type="ARBA" id="ARBA00004141"/>
    </source>
</evidence>
<dbReference type="PIRSF" id="PIRSF005355">
    <property type="entry name" value="UBIAD1"/>
    <property type="match status" value="1"/>
</dbReference>
<dbReference type="InterPro" id="IPR004657">
    <property type="entry name" value="MenA"/>
</dbReference>
<evidence type="ECO:0000256" key="5">
    <source>
        <dbReference type="ARBA" id="ARBA00022692"/>
    </source>
</evidence>
<dbReference type="GO" id="GO:0042371">
    <property type="term" value="P:vitamin K biosynthetic process"/>
    <property type="evidence" value="ECO:0007669"/>
    <property type="project" value="TreeGrafter"/>
</dbReference>
<evidence type="ECO:0000256" key="6">
    <source>
        <dbReference type="ARBA" id="ARBA00022989"/>
    </source>
</evidence>
<feature type="transmembrane region" description="Helical" evidence="8">
    <location>
        <begin position="174"/>
        <end position="195"/>
    </location>
</feature>
<keyword evidence="6 8" id="KW-1133">Transmembrane helix</keyword>
<dbReference type="InterPro" id="IPR000537">
    <property type="entry name" value="UbiA_prenyltransferase"/>
</dbReference>
<dbReference type="InterPro" id="IPR026046">
    <property type="entry name" value="UBIAD1"/>
</dbReference>
<comment type="catalytic activity">
    <reaction evidence="8">
        <text>an all-trans-polyprenyl diphosphate + 1,4-dihydroxy-2-naphthoate + H(+) = a 2-demethylmenaquinol + CO2 + diphosphate</text>
        <dbReference type="Rhea" id="RHEA:26478"/>
        <dbReference type="Rhea" id="RHEA-COMP:9563"/>
        <dbReference type="Rhea" id="RHEA-COMP:9564"/>
        <dbReference type="ChEBI" id="CHEBI:11173"/>
        <dbReference type="ChEBI" id="CHEBI:15378"/>
        <dbReference type="ChEBI" id="CHEBI:16526"/>
        <dbReference type="ChEBI" id="CHEBI:33019"/>
        <dbReference type="ChEBI" id="CHEBI:55437"/>
        <dbReference type="ChEBI" id="CHEBI:58914"/>
        <dbReference type="EC" id="2.5.1.74"/>
    </reaction>
</comment>
<comment type="caution">
    <text evidence="8">Lacks conserved residue(s) required for the propagation of feature annotation.</text>
</comment>
<dbReference type="GO" id="GO:0046428">
    <property type="term" value="F:1,4-dihydroxy-2-naphthoate polyprenyltransferase activity"/>
    <property type="evidence" value="ECO:0007669"/>
    <property type="project" value="UniProtKB-UniRule"/>
</dbReference>
<reference evidence="10" key="1">
    <citation type="submission" date="2020-02" db="EMBL/GenBank/DDBJ databases">
        <authorList>
            <person name="Meier V. D."/>
        </authorList>
    </citation>
    <scope>NUCLEOTIDE SEQUENCE</scope>
    <source>
        <strain evidence="10">AVDCRST_MAG56</strain>
    </source>
</reference>
<feature type="transmembrane region" description="Helical" evidence="8">
    <location>
        <begin position="91"/>
        <end position="109"/>
    </location>
</feature>
<evidence type="ECO:0000313" key="10">
    <source>
        <dbReference type="EMBL" id="CAA9236839.1"/>
    </source>
</evidence>
<keyword evidence="7 8" id="KW-0472">Membrane</keyword>
<organism evidence="10">
    <name type="scientific">uncultured Cytophagales bacterium</name>
    <dbReference type="NCBI Taxonomy" id="158755"/>
    <lineage>
        <taxon>Bacteria</taxon>
        <taxon>Pseudomonadati</taxon>
        <taxon>Bacteroidota</taxon>
        <taxon>Sphingobacteriia</taxon>
        <taxon>Sphingobacteriales</taxon>
        <taxon>environmental samples</taxon>
    </lineage>
</organism>
<keyword evidence="3 8" id="KW-1003">Cell membrane</keyword>
<feature type="transmembrane region" description="Helical" evidence="8">
    <location>
        <begin position="115"/>
        <end position="137"/>
    </location>
</feature>
<feature type="transmembrane region" description="Helical" evidence="8">
    <location>
        <begin position="144"/>
        <end position="168"/>
    </location>
</feature>
<sequence length="299" mass="32100">MNAKAWISAARPRTLPLALASIGMGSFLAASVGAFSFRVFLLCAFTTIFLQVLSNLANDYGDTVHGADSQERQGPKRAVQAGLISARQMRAAMILFALLSLFTGVWLLYEALKDASAQTIGLFFGLGLCAIGAAVTYTAGKRPYGYAGLGDVSVLLFFGLLGVLGTYYLHTKSISPVLALPALSCGFFATAVLNVNNIRDIDSDRKAGKKSIPVRLGREAAVRYHWLLLGAGLLCAVTYVALTYASPWQLLFLVTLPLLARNALAVKKKRTAPELDPYLKQMALTTLLFVLTFGLGQLL</sequence>
<keyword evidence="4 8" id="KW-0808">Transferase</keyword>
<dbReference type="Gene3D" id="1.10.357.140">
    <property type="entry name" value="UbiA prenyltransferase"/>
    <property type="match status" value="1"/>
</dbReference>
<keyword evidence="2 8" id="KW-0474">Menaquinone biosynthesis</keyword>
<accession>A0A6J4HXH9</accession>
<comment type="similarity">
    <text evidence="8">Belongs to the MenA family. Type 1 subfamily.</text>
</comment>